<organism evidence="2 3">
    <name type="scientific">Janibacter indicus</name>
    <dbReference type="NCBI Taxonomy" id="857417"/>
    <lineage>
        <taxon>Bacteria</taxon>
        <taxon>Bacillati</taxon>
        <taxon>Actinomycetota</taxon>
        <taxon>Actinomycetes</taxon>
        <taxon>Micrococcales</taxon>
        <taxon>Intrasporangiaceae</taxon>
        <taxon>Janibacter</taxon>
    </lineage>
</organism>
<dbReference type="AlphaFoldDB" id="A0A1L3MGK7"/>
<gene>
    <name evidence="2" type="ORF">ASJ30_07200</name>
</gene>
<dbReference type="GO" id="GO:0003824">
    <property type="term" value="F:catalytic activity"/>
    <property type="evidence" value="ECO:0007669"/>
    <property type="project" value="InterPro"/>
</dbReference>
<dbReference type="InterPro" id="IPR011037">
    <property type="entry name" value="Pyrv_Knase-like_insert_dom_sf"/>
</dbReference>
<proteinExistence type="predicted"/>
<evidence type="ECO:0000313" key="3">
    <source>
        <dbReference type="Proteomes" id="UP000182938"/>
    </source>
</evidence>
<keyword evidence="3" id="KW-1185">Reference proteome</keyword>
<sequence length="240" mass="25973">MHITRIGLTPLKGARHADLDHLRLDPSGPRGDRLFCLLEADEDRVLRTVENPTMVLVSAARDGAVLTVTTPKGGTVAGEPVPTGHVVEADYWGRPARLEVMTSDHAELLRDHLDRPVRLAGIRSAGEVVYGGSVSIVTTGALRELGEVQDSRFRATLTIAADRDPEPGSLLRLGEAVVRVRGAVPRCRVVDINTETGELDTRHLHTLAHRDRPEGEVPFGVDADVVTPGVVRREDPVALI</sequence>
<dbReference type="GO" id="GO:0030151">
    <property type="term" value="F:molybdenum ion binding"/>
    <property type="evidence" value="ECO:0007669"/>
    <property type="project" value="InterPro"/>
</dbReference>
<dbReference type="KEGG" id="jte:ASJ30_07200"/>
<dbReference type="EMBL" id="CP013290">
    <property type="protein sequence ID" value="APH01356.1"/>
    <property type="molecule type" value="Genomic_DNA"/>
</dbReference>
<dbReference type="PROSITE" id="PS51340">
    <property type="entry name" value="MOSC"/>
    <property type="match status" value="1"/>
</dbReference>
<dbReference type="GO" id="GO:0030170">
    <property type="term" value="F:pyridoxal phosphate binding"/>
    <property type="evidence" value="ECO:0007669"/>
    <property type="project" value="InterPro"/>
</dbReference>
<dbReference type="RefSeq" id="WP_083546077.1">
    <property type="nucleotide sequence ID" value="NZ_CP013290.1"/>
</dbReference>
<accession>A0A1L3MGK7</accession>
<evidence type="ECO:0000259" key="1">
    <source>
        <dbReference type="PROSITE" id="PS51340"/>
    </source>
</evidence>
<evidence type="ECO:0000313" key="2">
    <source>
        <dbReference type="EMBL" id="APH01356.1"/>
    </source>
</evidence>
<dbReference type="SUPFAM" id="SSF50800">
    <property type="entry name" value="PK beta-barrel domain-like"/>
    <property type="match status" value="1"/>
</dbReference>
<dbReference type="InterPro" id="IPR005302">
    <property type="entry name" value="MoCF_Sase_C"/>
</dbReference>
<dbReference type="Pfam" id="PF03473">
    <property type="entry name" value="MOSC"/>
    <property type="match status" value="1"/>
</dbReference>
<reference evidence="2 3" key="1">
    <citation type="submission" date="2015-11" db="EMBL/GenBank/DDBJ databases">
        <authorList>
            <person name="Zhang Y."/>
            <person name="Guo Z."/>
        </authorList>
    </citation>
    <scope>NUCLEOTIDE SEQUENCE [LARGE SCALE GENOMIC DNA]</scope>
    <source>
        <strain evidence="2 3">YFY001</strain>
    </source>
</reference>
<dbReference type="Pfam" id="PF03476">
    <property type="entry name" value="MOSC_N"/>
    <property type="match status" value="1"/>
</dbReference>
<dbReference type="InterPro" id="IPR005303">
    <property type="entry name" value="MOCOS_middle"/>
</dbReference>
<protein>
    <recommendedName>
        <fullName evidence="1">MOSC domain-containing protein</fullName>
    </recommendedName>
</protein>
<name>A0A1L3MGK7_9MICO</name>
<feature type="domain" description="MOSC" evidence="1">
    <location>
        <begin position="106"/>
        <end position="240"/>
    </location>
</feature>
<dbReference type="Proteomes" id="UP000182938">
    <property type="component" value="Chromosome"/>
</dbReference>